<evidence type="ECO:0000313" key="12">
    <source>
        <dbReference type="Proteomes" id="UP000078550"/>
    </source>
</evidence>
<dbReference type="AlphaFoldDB" id="A0A1A8YHK4"/>
<dbReference type="EMBL" id="FLRD01000011">
    <property type="protein sequence ID" value="SBT31027.1"/>
    <property type="molecule type" value="Genomic_DNA"/>
</dbReference>
<keyword evidence="3" id="KW-1003">Cell membrane</keyword>
<evidence type="ECO:0000256" key="4">
    <source>
        <dbReference type="ARBA" id="ARBA00022729"/>
    </source>
</evidence>
<feature type="domain" description="6-Cys" evidence="9">
    <location>
        <begin position="22"/>
        <end position="157"/>
    </location>
</feature>
<dbReference type="Proteomes" id="UP000078550">
    <property type="component" value="Unassembled WGS sequence"/>
</dbReference>
<name>A0A1A8YHK4_PLAOA</name>
<feature type="signal peptide" evidence="8">
    <location>
        <begin position="1"/>
        <end position="26"/>
    </location>
</feature>
<evidence type="ECO:0000313" key="10">
    <source>
        <dbReference type="EMBL" id="SBT31027.1"/>
    </source>
</evidence>
<organism evidence="10 13">
    <name type="scientific">Plasmodium ovale wallikeri</name>
    <dbReference type="NCBI Taxonomy" id="864142"/>
    <lineage>
        <taxon>Eukaryota</taxon>
        <taxon>Sar</taxon>
        <taxon>Alveolata</taxon>
        <taxon>Apicomplexa</taxon>
        <taxon>Aconoidasida</taxon>
        <taxon>Haemosporida</taxon>
        <taxon>Plasmodiidae</taxon>
        <taxon>Plasmodium</taxon>
        <taxon>Plasmodium (Plasmodium)</taxon>
    </lineage>
</organism>
<keyword evidence="4 8" id="KW-0732">Signal</keyword>
<dbReference type="PROSITE" id="PS51701">
    <property type="entry name" value="6_CYS"/>
    <property type="match status" value="2"/>
</dbReference>
<dbReference type="Proteomes" id="UP000078555">
    <property type="component" value="Unassembled WGS sequence"/>
</dbReference>
<dbReference type="EMBL" id="FLRE01000021">
    <property type="protein sequence ID" value="SBT31627.1"/>
    <property type="molecule type" value="Genomic_DNA"/>
</dbReference>
<accession>A0A1A8YHK4</accession>
<reference evidence="10" key="1">
    <citation type="submission" date="2016-05" db="EMBL/GenBank/DDBJ databases">
        <authorList>
            <person name="Lavstsen T."/>
            <person name="Jespersen J.S."/>
        </authorList>
    </citation>
    <scope>NUCLEOTIDE SEQUENCE [LARGE SCALE GENOMIC DNA]</scope>
</reference>
<protein>
    <submittedName>
        <fullName evidence="10">6-cysteine protein, putative</fullName>
    </submittedName>
</protein>
<evidence type="ECO:0000256" key="8">
    <source>
        <dbReference type="SAM" id="SignalP"/>
    </source>
</evidence>
<keyword evidence="7" id="KW-0325">Glycoprotein</keyword>
<keyword evidence="6" id="KW-1015">Disulfide bond</keyword>
<dbReference type="Pfam" id="PF07422">
    <property type="entry name" value="s48_45"/>
    <property type="match status" value="1"/>
</dbReference>
<dbReference type="Gene3D" id="2.60.40.2860">
    <property type="match status" value="2"/>
</dbReference>
<evidence type="ECO:0000313" key="13">
    <source>
        <dbReference type="Proteomes" id="UP000078555"/>
    </source>
</evidence>
<evidence type="ECO:0000256" key="3">
    <source>
        <dbReference type="ARBA" id="ARBA00022475"/>
    </source>
</evidence>
<evidence type="ECO:0000259" key="9">
    <source>
        <dbReference type="PROSITE" id="PS51701"/>
    </source>
</evidence>
<feature type="chain" id="PRO_5015059822" evidence="8">
    <location>
        <begin position="27"/>
        <end position="362"/>
    </location>
</feature>
<keyword evidence="5" id="KW-0472">Membrane</keyword>
<proteinExistence type="predicted"/>
<evidence type="ECO:0000256" key="6">
    <source>
        <dbReference type="ARBA" id="ARBA00023157"/>
    </source>
</evidence>
<dbReference type="GO" id="GO:0005886">
    <property type="term" value="C:plasma membrane"/>
    <property type="evidence" value="ECO:0007669"/>
    <property type="project" value="UniProtKB-SubCell"/>
</dbReference>
<evidence type="ECO:0000256" key="7">
    <source>
        <dbReference type="ARBA" id="ARBA00023180"/>
    </source>
</evidence>
<feature type="domain" description="6-Cys" evidence="9">
    <location>
        <begin position="161"/>
        <end position="307"/>
    </location>
</feature>
<evidence type="ECO:0000313" key="11">
    <source>
        <dbReference type="EMBL" id="SBT31627.1"/>
    </source>
</evidence>
<dbReference type="SMART" id="SM00970">
    <property type="entry name" value="s48_45"/>
    <property type="match status" value="1"/>
</dbReference>
<evidence type="ECO:0000256" key="2">
    <source>
        <dbReference type="ARBA" id="ARBA00004241"/>
    </source>
</evidence>
<keyword evidence="13" id="KW-1185">Reference proteome</keyword>
<comment type="subcellular location">
    <subcellularLocation>
        <location evidence="1">Cell membrane</location>
    </subcellularLocation>
    <subcellularLocation>
        <location evidence="2">Cell surface</location>
    </subcellularLocation>
</comment>
<evidence type="ECO:0000256" key="5">
    <source>
        <dbReference type="ARBA" id="ARBA00023136"/>
    </source>
</evidence>
<evidence type="ECO:0000256" key="1">
    <source>
        <dbReference type="ARBA" id="ARBA00004236"/>
    </source>
</evidence>
<reference evidence="12 13" key="2">
    <citation type="submission" date="2016-05" db="EMBL/GenBank/DDBJ databases">
        <authorList>
            <person name="Naeem Raeece"/>
        </authorList>
    </citation>
    <scope>NUCLEOTIDE SEQUENCE [LARGE SCALE GENOMIC DNA]</scope>
</reference>
<dbReference type="GO" id="GO:0009986">
    <property type="term" value="C:cell surface"/>
    <property type="evidence" value="ECO:0007669"/>
    <property type="project" value="UniProtKB-SubCell"/>
</dbReference>
<dbReference type="InterPro" id="IPR010884">
    <property type="entry name" value="6_CYS_dom"/>
</dbReference>
<sequence>MGRSLLMISIIPFLGFMLLFEKYAYCLFEGGTSLCTSEFDEDRDCYVGTNFGKAVTIFCPTDLRNNNNNDPMRINNMDINNINTCFNKMKKNEEGDGTPPQSLLTLVPDLIIHTDRKGSSHYFFVPHNVHETFSVSCFCIDRERQKVHKLNIQFKKNTSKDVKGCNFYYADERAQENGKNALEKNVNLKYDKNCDIDGNANDIVYFKCSSRDNNNSNVIVSPLLCFHTVFNEKYEEVQIKGMVNGARVIPETFFYYIDKTKNHTLLSYLLLPTSIQETAKVRCTCTITNPAEAKFYTGTLSLNLEKNDSLYPNVNIYGRGINAGNLSDGKEESEVKESSSLLDNVCSLLIIFLFFLNINFVF</sequence>
<dbReference type="InterPro" id="IPR038160">
    <property type="entry name" value="6_CYS_dom_sf"/>
</dbReference>
<gene>
    <name evidence="10" type="ORF">POVWA1_005030</name>
    <name evidence="11" type="ORF">POVWA2_005140</name>
</gene>